<dbReference type="Pfam" id="PF01699">
    <property type="entry name" value="Na_Ca_ex"/>
    <property type="match status" value="2"/>
</dbReference>
<feature type="transmembrane region" description="Helical" evidence="9">
    <location>
        <begin position="967"/>
        <end position="988"/>
    </location>
</feature>
<dbReference type="InterPro" id="IPR004837">
    <property type="entry name" value="NaCa_Exmemb"/>
</dbReference>
<comment type="subcellular location">
    <subcellularLocation>
        <location evidence="1">Endomembrane system</location>
        <topology evidence="1">Multi-pass membrane protein</topology>
    </subcellularLocation>
</comment>
<dbReference type="InterPro" id="IPR044880">
    <property type="entry name" value="NCX_ion-bd_dom_sf"/>
</dbReference>
<keyword evidence="3" id="KW-0813">Transport</keyword>
<keyword evidence="5 9" id="KW-1133">Transmembrane helix</keyword>
<feature type="transmembrane region" description="Helical" evidence="9">
    <location>
        <begin position="795"/>
        <end position="819"/>
    </location>
</feature>
<gene>
    <name evidence="11" type="ORF">G7Z17_g7397</name>
</gene>
<feature type="transmembrane region" description="Helical" evidence="9">
    <location>
        <begin position="887"/>
        <end position="905"/>
    </location>
</feature>
<dbReference type="Proteomes" id="UP000722485">
    <property type="component" value="Unassembled WGS sequence"/>
</dbReference>
<dbReference type="GO" id="GO:0006874">
    <property type="term" value="P:intracellular calcium ion homeostasis"/>
    <property type="evidence" value="ECO:0007669"/>
    <property type="project" value="TreeGrafter"/>
</dbReference>
<dbReference type="GO" id="GO:0015369">
    <property type="term" value="F:calcium:proton antiporter activity"/>
    <property type="evidence" value="ECO:0007669"/>
    <property type="project" value="TreeGrafter"/>
</dbReference>
<keyword evidence="4 9" id="KW-0812">Transmembrane</keyword>
<feature type="domain" description="Sodium/calcium exchanger membrane region" evidence="10">
    <location>
        <begin position="974"/>
        <end position="1038"/>
    </location>
</feature>
<dbReference type="GO" id="GO:0012505">
    <property type="term" value="C:endomembrane system"/>
    <property type="evidence" value="ECO:0007669"/>
    <property type="project" value="UniProtKB-SubCell"/>
</dbReference>
<evidence type="ECO:0000313" key="11">
    <source>
        <dbReference type="EMBL" id="KAF7547910.1"/>
    </source>
</evidence>
<sequence length="1080" mass="121687">MQYEATGEPIEEEPGPESHDGTSENQVALAKFPAAQSDFGDGLCEQEARAIDEQIELDLSSESPEAAQDMWQETRALQRKVLRVASHTLRSSREASMKDDMALTLQLRSKLEFEMPVIFVCPPKNTDGPVVDSEIIYLDGTDASLAATGTSLQDDITMQEQRNNAIQTPDNGRETWVTMLSELQRMERDSMAWEKEEYTRYRSRRWPQAAWDDHTMAVGLQKKRQNWDSMPSIVKKPYATTTISHLIEMAAMLGLYWKVFDRSEDKYRAEGNGCMLTGTALPDLGLVFTFQISGNRKFRKTRVIPANEVRGFCFGLVPTIYQDHNDVRSLEFLNEEPWKLRVLRLGSRQEIVGTLGLIGCNINTSNLFLDETKKAEHLFPVAFEVMGMLGKNLHIKNSSFRMLPNPTYYHWDEKFFSLRKLLHEYKVTVHSEYFNMDLAVEDSDPWLRWSYRFQNSNFSSPPPWGNWTGELAEEIEEAMSQSDNEHEFFIPVLNALHAALDQCDRFLRKKSKEDVLYIMRNHLQLIMGDLNDYPSTSKFKEVNTVSPEERQEKHMQVYFSHILPGIKPRLEFGIEETSDIWCALIFRMLCWLILHGFHEKDAQIPKSELFTFTIASPLSLTPNFCSIPGVPQLNMATNHTHSPGAGHNGETTPLLPTISNHVAHEHEGGHENEGESGRSGFHPTHFFAVLWRSSCTASMLVNVLWPFVPLAIVLHFLPGLHLWKFATAYIAVIPSANLLGFAGQEFARKMPKVAGILIETTFGSIIEIILFVVLIVKHDASGSEENGDEGNLIPIIQAAILGSILTNLLLCLGLCFFVGGLRRVSQKFHPVVSEVGTGLLLVAAFGLLIPSAFYSALKSEAVQSAHGLWTLHEKLTQGKLDEDVLRISQATSIALIVAFVLYIWYQASSHHSIFDEVIEMDEHGDADRETDMEKPKFTMTEVIIAIIISLSFVALLLVFLVEKIEHVVESGTALFNAPLVVLIGWAIGKPMDLNFEIFMIALLLLSILVVGNFLRDGESNWLEGALLVIVYVIIAIACWYYPNPDVATSNGFEGSELVNITMSVDTLRELQQLLNAKLEL</sequence>
<evidence type="ECO:0000259" key="10">
    <source>
        <dbReference type="Pfam" id="PF01699"/>
    </source>
</evidence>
<keyword evidence="6" id="KW-0406">Ion transport</keyword>
<feature type="transmembrane region" description="Helical" evidence="9">
    <location>
        <begin position="1020"/>
        <end position="1041"/>
    </location>
</feature>
<keyword evidence="7 9" id="KW-0472">Membrane</keyword>
<evidence type="ECO:0000256" key="1">
    <source>
        <dbReference type="ARBA" id="ARBA00004127"/>
    </source>
</evidence>
<dbReference type="PANTHER" id="PTHR31503:SF14">
    <property type="entry name" value="VACUOLAR CALCIUM ION TRANSPORTER"/>
    <property type="match status" value="1"/>
</dbReference>
<protein>
    <recommendedName>
        <fullName evidence="10">Sodium/calcium exchanger membrane region domain-containing protein</fullName>
    </recommendedName>
</protein>
<evidence type="ECO:0000256" key="6">
    <source>
        <dbReference type="ARBA" id="ARBA00023065"/>
    </source>
</evidence>
<feature type="transmembrane region" description="Helical" evidence="9">
    <location>
        <begin position="723"/>
        <end position="741"/>
    </location>
</feature>
<evidence type="ECO:0000256" key="3">
    <source>
        <dbReference type="ARBA" id="ARBA00022448"/>
    </source>
</evidence>
<name>A0A9P5LFC7_9HYPO</name>
<feature type="transmembrane region" description="Helical" evidence="9">
    <location>
        <begin position="699"/>
        <end position="717"/>
    </location>
</feature>
<evidence type="ECO:0000256" key="7">
    <source>
        <dbReference type="ARBA" id="ARBA00023136"/>
    </source>
</evidence>
<comment type="caution">
    <text evidence="11">The sequence shown here is derived from an EMBL/GenBank/DDBJ whole genome shotgun (WGS) entry which is preliminary data.</text>
</comment>
<dbReference type="AlphaFoldDB" id="A0A9P5LFC7"/>
<dbReference type="GO" id="GO:0000329">
    <property type="term" value="C:fungal-type vacuole membrane"/>
    <property type="evidence" value="ECO:0007669"/>
    <property type="project" value="TreeGrafter"/>
</dbReference>
<reference evidence="11" key="1">
    <citation type="submission" date="2020-03" db="EMBL/GenBank/DDBJ databases">
        <title>Draft Genome Sequence of Cylindrodendrum hubeiense.</title>
        <authorList>
            <person name="Buettner E."/>
            <person name="Kellner H."/>
        </authorList>
    </citation>
    <scope>NUCLEOTIDE SEQUENCE</scope>
    <source>
        <strain evidence="11">IHI 201604</strain>
    </source>
</reference>
<organism evidence="11 12">
    <name type="scientific">Cylindrodendrum hubeiense</name>
    <dbReference type="NCBI Taxonomy" id="595255"/>
    <lineage>
        <taxon>Eukaryota</taxon>
        <taxon>Fungi</taxon>
        <taxon>Dikarya</taxon>
        <taxon>Ascomycota</taxon>
        <taxon>Pezizomycotina</taxon>
        <taxon>Sordariomycetes</taxon>
        <taxon>Hypocreomycetidae</taxon>
        <taxon>Hypocreales</taxon>
        <taxon>Nectriaceae</taxon>
        <taxon>Cylindrodendrum</taxon>
    </lineage>
</organism>
<evidence type="ECO:0000256" key="8">
    <source>
        <dbReference type="SAM" id="MobiDB-lite"/>
    </source>
</evidence>
<evidence type="ECO:0000256" key="9">
    <source>
        <dbReference type="SAM" id="Phobius"/>
    </source>
</evidence>
<keyword evidence="12" id="KW-1185">Reference proteome</keyword>
<dbReference type="EMBL" id="JAANBB010000164">
    <property type="protein sequence ID" value="KAF7547910.1"/>
    <property type="molecule type" value="Genomic_DNA"/>
</dbReference>
<feature type="transmembrane region" description="Helical" evidence="9">
    <location>
        <begin position="753"/>
        <end position="775"/>
    </location>
</feature>
<evidence type="ECO:0000313" key="12">
    <source>
        <dbReference type="Proteomes" id="UP000722485"/>
    </source>
</evidence>
<dbReference type="OrthoDB" id="1699231at2759"/>
<dbReference type="InterPro" id="IPR004713">
    <property type="entry name" value="CaH_exchang"/>
</dbReference>
<evidence type="ECO:0000256" key="4">
    <source>
        <dbReference type="ARBA" id="ARBA00022692"/>
    </source>
</evidence>
<feature type="domain" description="Sodium/calcium exchanger membrane region" evidence="10">
    <location>
        <begin position="722"/>
        <end position="906"/>
    </location>
</feature>
<comment type="similarity">
    <text evidence="2">Belongs to the Ca(2+):cation antiporter (CaCA) (TC 2.A.19) family.</text>
</comment>
<proteinExistence type="inferred from homology"/>
<feature type="region of interest" description="Disordered" evidence="8">
    <location>
        <begin position="1"/>
        <end position="26"/>
    </location>
</feature>
<feature type="transmembrane region" description="Helical" evidence="9">
    <location>
        <begin position="942"/>
        <end position="961"/>
    </location>
</feature>
<dbReference type="PANTHER" id="PTHR31503">
    <property type="entry name" value="VACUOLAR CALCIUM ION TRANSPORTER"/>
    <property type="match status" value="1"/>
</dbReference>
<feature type="transmembrane region" description="Helical" evidence="9">
    <location>
        <begin position="831"/>
        <end position="854"/>
    </location>
</feature>
<dbReference type="Gene3D" id="1.20.1420.30">
    <property type="entry name" value="NCX, central ion-binding region"/>
    <property type="match status" value="1"/>
</dbReference>
<evidence type="ECO:0000256" key="5">
    <source>
        <dbReference type="ARBA" id="ARBA00022989"/>
    </source>
</evidence>
<accession>A0A9P5LFC7</accession>
<evidence type="ECO:0000256" key="2">
    <source>
        <dbReference type="ARBA" id="ARBA00008170"/>
    </source>
</evidence>
<feature type="transmembrane region" description="Helical" evidence="9">
    <location>
        <begin position="995"/>
        <end position="1014"/>
    </location>
</feature>